<sequence length="97" mass="11107">MLIIEGLLPMVQCFSCMSKSLQDDFQYLSRIYLPQQTFDDRCNEPFMDKNMPVVNCSNICVTLKESEQTFVSILDSPRQFHLDIFSQTPGAGFIKAT</sequence>
<dbReference type="AlphaFoldDB" id="A0A915JUM9"/>
<name>A0A915JUM9_ROMCU</name>
<evidence type="ECO:0000313" key="1">
    <source>
        <dbReference type="Proteomes" id="UP000887565"/>
    </source>
</evidence>
<dbReference type="GO" id="GO:0042048">
    <property type="term" value="P:olfactory behavior"/>
    <property type="evidence" value="ECO:0007669"/>
    <property type="project" value="TreeGrafter"/>
</dbReference>
<organism evidence="1 2">
    <name type="scientific">Romanomermis culicivorax</name>
    <name type="common">Nematode worm</name>
    <dbReference type="NCBI Taxonomy" id="13658"/>
    <lineage>
        <taxon>Eukaryota</taxon>
        <taxon>Metazoa</taxon>
        <taxon>Ecdysozoa</taxon>
        <taxon>Nematoda</taxon>
        <taxon>Enoplea</taxon>
        <taxon>Dorylaimia</taxon>
        <taxon>Mermithida</taxon>
        <taxon>Mermithoidea</taxon>
        <taxon>Mermithidae</taxon>
        <taxon>Romanomermis</taxon>
    </lineage>
</organism>
<dbReference type="Pfam" id="PF06579">
    <property type="entry name" value="Ly-6_related"/>
    <property type="match status" value="1"/>
</dbReference>
<dbReference type="PANTHER" id="PTHR34722">
    <property type="entry name" value="HOMOLOG OF ODR-2 (TWO)-RELATED"/>
    <property type="match status" value="1"/>
</dbReference>
<dbReference type="PANTHER" id="PTHR34722:SF4">
    <property type="entry name" value="HOMOLOG OF ODR-2 (TWO)-RELATED"/>
    <property type="match status" value="1"/>
</dbReference>
<evidence type="ECO:0000313" key="2">
    <source>
        <dbReference type="WBParaSite" id="nRc.2.0.1.t30070-RA"/>
    </source>
</evidence>
<proteinExistence type="predicted"/>
<keyword evidence="1" id="KW-1185">Reference proteome</keyword>
<reference evidence="2" key="1">
    <citation type="submission" date="2022-11" db="UniProtKB">
        <authorList>
            <consortium name="WormBaseParasite"/>
        </authorList>
    </citation>
    <scope>IDENTIFICATION</scope>
</reference>
<dbReference type="GO" id="GO:1990834">
    <property type="term" value="P:response to odorant"/>
    <property type="evidence" value="ECO:0007669"/>
    <property type="project" value="TreeGrafter"/>
</dbReference>
<dbReference type="InterPro" id="IPR010558">
    <property type="entry name" value="Ly-6-related"/>
</dbReference>
<protein>
    <submittedName>
        <fullName evidence="2">Uncharacterized protein</fullName>
    </submittedName>
</protein>
<dbReference type="WBParaSite" id="nRc.2.0.1.t30070-RA">
    <property type="protein sequence ID" value="nRc.2.0.1.t30070-RA"/>
    <property type="gene ID" value="nRc.2.0.1.g30070"/>
</dbReference>
<accession>A0A915JUM9</accession>
<dbReference type="Proteomes" id="UP000887565">
    <property type="component" value="Unplaced"/>
</dbReference>
<dbReference type="GO" id="GO:0030424">
    <property type="term" value="C:axon"/>
    <property type="evidence" value="ECO:0007669"/>
    <property type="project" value="TreeGrafter"/>
</dbReference>
<dbReference type="GO" id="GO:0043025">
    <property type="term" value="C:neuronal cell body"/>
    <property type="evidence" value="ECO:0007669"/>
    <property type="project" value="TreeGrafter"/>
</dbReference>